<reference evidence="1" key="1">
    <citation type="journal article" date="2016" name="Ticks Tick Borne Dis.">
        <title>De novo assembly and annotation of the salivary gland transcriptome of Rhipicephalus appendiculatus male and female ticks during blood feeding.</title>
        <authorList>
            <person name="de Castro M.H."/>
            <person name="de Klerk D."/>
            <person name="Pienaar R."/>
            <person name="Latif A.A."/>
            <person name="Rees D.J."/>
            <person name="Mans B.J."/>
        </authorList>
    </citation>
    <scope>NUCLEOTIDE SEQUENCE</scope>
    <source>
        <tissue evidence="1">Salivary glands</tissue>
    </source>
</reference>
<evidence type="ECO:0000313" key="1">
    <source>
        <dbReference type="EMBL" id="JAP87497.1"/>
    </source>
</evidence>
<feature type="non-terminal residue" evidence="1">
    <location>
        <position position="1"/>
    </location>
</feature>
<dbReference type="AlphaFoldDB" id="A0A131Z873"/>
<accession>A0A131Z873</accession>
<organism evidence="1">
    <name type="scientific">Rhipicephalus appendiculatus</name>
    <name type="common">Brown ear tick</name>
    <dbReference type="NCBI Taxonomy" id="34631"/>
    <lineage>
        <taxon>Eukaryota</taxon>
        <taxon>Metazoa</taxon>
        <taxon>Ecdysozoa</taxon>
        <taxon>Arthropoda</taxon>
        <taxon>Chelicerata</taxon>
        <taxon>Arachnida</taxon>
        <taxon>Acari</taxon>
        <taxon>Parasitiformes</taxon>
        <taxon>Ixodida</taxon>
        <taxon>Ixodoidea</taxon>
        <taxon>Ixodidae</taxon>
        <taxon>Rhipicephalinae</taxon>
        <taxon>Rhipicephalus</taxon>
        <taxon>Rhipicephalus</taxon>
    </lineage>
</organism>
<sequence length="113" mass="13008">FFFFFFLRNWLRSQRCQLRDIFSENGFLKLNTLCGIFMEHGRQHNRLISPCTHTAAAAATMLIVTAAPTLRRPANFLYCHSAVTRSVLNASCVAHYLRLGILNCIQICDERKQ</sequence>
<proteinExistence type="predicted"/>
<protein>
    <submittedName>
        <fullName evidence="1">Uncharacterized protein</fullName>
    </submittedName>
</protein>
<dbReference type="EMBL" id="GEDV01001060">
    <property type="protein sequence ID" value="JAP87497.1"/>
    <property type="molecule type" value="Transcribed_RNA"/>
</dbReference>
<name>A0A131Z873_RHIAP</name>